<feature type="compositionally biased region" description="Low complexity" evidence="1">
    <location>
        <begin position="210"/>
        <end position="228"/>
    </location>
</feature>
<proteinExistence type="predicted"/>
<feature type="compositionally biased region" description="Basic and acidic residues" evidence="1">
    <location>
        <begin position="1"/>
        <end position="18"/>
    </location>
</feature>
<dbReference type="Gene3D" id="3.30.450.40">
    <property type="match status" value="1"/>
</dbReference>
<feature type="region of interest" description="Disordered" evidence="1">
    <location>
        <begin position="556"/>
        <end position="612"/>
    </location>
</feature>
<feature type="region of interest" description="Disordered" evidence="1">
    <location>
        <begin position="1"/>
        <end position="109"/>
    </location>
</feature>
<sequence>MAGHDRWRIAIDEADLHPDVASGGQLPEDNTTSNAKAGGDPEQQEQEQEDQEALAVPEKRRPPLTFTRGNGRGDCDDDEEDEDEGSDGSFDPDDESWMDEKPRAASDSVARLGHSAPLFDPAIFRPRRRSSLGPRGVVTFRRKAITWKQFAPRAASGPPQHSVRARGSALHGSLGSAGPDGLSGTVPPREAQIAAAGGATPPLLLQDGQTTSTSTVTAATPSAALADDAASRDADPAEARRHRASMIARRLRVDRWAAHMLVETAEAVACERAFVFLRDPARAALRFRRWDRGEGVCAEGWAALPMASGGVAGCVVTTGITLNVPDACDDPRVAAAAAGRDRAHAGGGARQHAAARHNGGDTRTLLCVPLRRPCGAVFGCVEVVNKLGQGRGGEGGVAASGRVGACAFGAEDVLALKELCLATGSSARVPSDATLLKHFAACDAQESTPSTPDLLPAPPPDEDAPGARGCGNADECPQAHLQQQDESDRAGRQGSAEAESHLETSSKVATRLASRADEIRDAALSHHEDLSSKFPRVFRSRDGSAQLEAELEAAVRVSRARRSREQQPPRGARSVSLPASPSHASAQQKQQQPQPQQQQQQPTRPARFEALTRAAHRIVFMAQDKCVSTATAGGTGSGREIAA</sequence>
<feature type="region of interest" description="Disordered" evidence="1">
    <location>
        <begin position="446"/>
        <end position="509"/>
    </location>
</feature>
<evidence type="ECO:0000313" key="2">
    <source>
        <dbReference type="EMBL" id="KAG5188450.1"/>
    </source>
</evidence>
<dbReference type="InterPro" id="IPR029016">
    <property type="entry name" value="GAF-like_dom_sf"/>
</dbReference>
<gene>
    <name evidence="2" type="ORF">JKP88DRAFT_275665</name>
</gene>
<feature type="region of interest" description="Disordered" evidence="1">
    <location>
        <begin position="200"/>
        <end position="237"/>
    </location>
</feature>
<dbReference type="SUPFAM" id="SSF55781">
    <property type="entry name" value="GAF domain-like"/>
    <property type="match status" value="1"/>
</dbReference>
<feature type="region of interest" description="Disordered" evidence="1">
    <location>
        <begin position="151"/>
        <end position="187"/>
    </location>
</feature>
<feature type="compositionally biased region" description="Acidic residues" evidence="1">
    <location>
        <begin position="42"/>
        <end position="52"/>
    </location>
</feature>
<reference evidence="2" key="1">
    <citation type="submission" date="2021-02" db="EMBL/GenBank/DDBJ databases">
        <title>First Annotated Genome of the Yellow-green Alga Tribonema minus.</title>
        <authorList>
            <person name="Mahan K.M."/>
        </authorList>
    </citation>
    <scope>NUCLEOTIDE SEQUENCE</scope>
    <source>
        <strain evidence="2">UTEX B ZZ1240</strain>
    </source>
</reference>
<comment type="caution">
    <text evidence="2">The sequence shown here is derived from an EMBL/GenBank/DDBJ whole genome shotgun (WGS) entry which is preliminary data.</text>
</comment>
<feature type="compositionally biased region" description="Low complexity" evidence="1">
    <location>
        <begin position="587"/>
        <end position="602"/>
    </location>
</feature>
<organism evidence="2 3">
    <name type="scientific">Tribonema minus</name>
    <dbReference type="NCBI Taxonomy" id="303371"/>
    <lineage>
        <taxon>Eukaryota</taxon>
        <taxon>Sar</taxon>
        <taxon>Stramenopiles</taxon>
        <taxon>Ochrophyta</taxon>
        <taxon>PX clade</taxon>
        <taxon>Xanthophyceae</taxon>
        <taxon>Tribonematales</taxon>
        <taxon>Tribonemataceae</taxon>
        <taxon>Tribonema</taxon>
    </lineage>
</organism>
<feature type="compositionally biased region" description="Polar residues" evidence="1">
    <location>
        <begin position="577"/>
        <end position="586"/>
    </location>
</feature>
<feature type="compositionally biased region" description="Low complexity" evidence="1">
    <location>
        <begin position="167"/>
        <end position="177"/>
    </location>
</feature>
<protein>
    <recommendedName>
        <fullName evidence="4">GAF domain-containing protein</fullName>
    </recommendedName>
</protein>
<accession>A0A835ZBR1</accession>
<evidence type="ECO:0008006" key="4">
    <source>
        <dbReference type="Google" id="ProtNLM"/>
    </source>
</evidence>
<feature type="compositionally biased region" description="Acidic residues" evidence="1">
    <location>
        <begin position="75"/>
        <end position="97"/>
    </location>
</feature>
<evidence type="ECO:0000313" key="3">
    <source>
        <dbReference type="Proteomes" id="UP000664859"/>
    </source>
</evidence>
<dbReference type="Proteomes" id="UP000664859">
    <property type="component" value="Unassembled WGS sequence"/>
</dbReference>
<keyword evidence="3" id="KW-1185">Reference proteome</keyword>
<dbReference type="EMBL" id="JAFCMP010000068">
    <property type="protein sequence ID" value="KAG5188450.1"/>
    <property type="molecule type" value="Genomic_DNA"/>
</dbReference>
<dbReference type="AlphaFoldDB" id="A0A835ZBR1"/>
<evidence type="ECO:0000256" key="1">
    <source>
        <dbReference type="SAM" id="MobiDB-lite"/>
    </source>
</evidence>
<name>A0A835ZBR1_9STRA</name>